<protein>
    <submittedName>
        <fullName evidence="4">Beta-agarase</fullName>
    </submittedName>
</protein>
<dbReference type="InterPro" id="IPR017853">
    <property type="entry name" value="GH"/>
</dbReference>
<dbReference type="EMBL" id="AUZX01012249">
    <property type="protein sequence ID" value="EQD39940.1"/>
    <property type="molecule type" value="Genomic_DNA"/>
</dbReference>
<evidence type="ECO:0000256" key="2">
    <source>
        <dbReference type="ARBA" id="ARBA00023295"/>
    </source>
</evidence>
<keyword evidence="1" id="KW-0378">Hydrolase</keyword>
<name>T1ADF3_9ZZZZ</name>
<dbReference type="GO" id="GO:0005975">
    <property type="term" value="P:carbohydrate metabolic process"/>
    <property type="evidence" value="ECO:0007669"/>
    <property type="project" value="InterPro"/>
</dbReference>
<accession>T1ADF3</accession>
<dbReference type="InterPro" id="IPR013529">
    <property type="entry name" value="Glyco_hydro_42_N"/>
</dbReference>
<dbReference type="AlphaFoldDB" id="T1ADF3"/>
<keyword evidence="2" id="KW-0326">Glycosidase</keyword>
<dbReference type="Gene3D" id="3.20.20.80">
    <property type="entry name" value="Glycosidases"/>
    <property type="match status" value="1"/>
</dbReference>
<dbReference type="SUPFAM" id="SSF51445">
    <property type="entry name" value="(Trans)glycosidases"/>
    <property type="match status" value="1"/>
</dbReference>
<evidence type="ECO:0000256" key="1">
    <source>
        <dbReference type="ARBA" id="ARBA00022801"/>
    </source>
</evidence>
<dbReference type="GO" id="GO:0004565">
    <property type="term" value="F:beta-galactosidase activity"/>
    <property type="evidence" value="ECO:0007669"/>
    <property type="project" value="InterPro"/>
</dbReference>
<sequence>MAFLKQCYGKISTLNQAWHTQYKSWHTLALAKQVPEPFAGKQLRTGAGAQYFKYDRVFTGMVARRYSRVCRDAIKAADPNHLYLGQKFPGWPGALVAAADAKYTDVISLDIYNVTDPAPL</sequence>
<comment type="caution">
    <text evidence="4">The sequence shown here is derived from an EMBL/GenBank/DDBJ whole genome shotgun (WGS) entry which is preliminary data.</text>
</comment>
<gene>
    <name evidence="4" type="ORF">B1A_16669</name>
</gene>
<proteinExistence type="predicted"/>
<feature type="non-terminal residue" evidence="4">
    <location>
        <position position="120"/>
    </location>
</feature>
<evidence type="ECO:0000259" key="3">
    <source>
        <dbReference type="Pfam" id="PF02449"/>
    </source>
</evidence>
<reference evidence="4" key="1">
    <citation type="submission" date="2013-08" db="EMBL/GenBank/DDBJ databases">
        <authorList>
            <person name="Mendez C."/>
            <person name="Richter M."/>
            <person name="Ferrer M."/>
            <person name="Sanchez J."/>
        </authorList>
    </citation>
    <scope>NUCLEOTIDE SEQUENCE</scope>
</reference>
<dbReference type="GO" id="GO:0009341">
    <property type="term" value="C:beta-galactosidase complex"/>
    <property type="evidence" value="ECO:0007669"/>
    <property type="project" value="InterPro"/>
</dbReference>
<evidence type="ECO:0000313" key="4">
    <source>
        <dbReference type="EMBL" id="EQD39940.1"/>
    </source>
</evidence>
<dbReference type="Pfam" id="PF02449">
    <property type="entry name" value="Glyco_hydro_42"/>
    <property type="match status" value="1"/>
</dbReference>
<feature type="domain" description="Glycoside hydrolase family 42 N-terminal" evidence="3">
    <location>
        <begin position="3"/>
        <end position="114"/>
    </location>
</feature>
<organism evidence="4">
    <name type="scientific">mine drainage metagenome</name>
    <dbReference type="NCBI Taxonomy" id="410659"/>
    <lineage>
        <taxon>unclassified sequences</taxon>
        <taxon>metagenomes</taxon>
        <taxon>ecological metagenomes</taxon>
    </lineage>
</organism>
<reference evidence="4" key="2">
    <citation type="journal article" date="2014" name="ISME J.">
        <title>Microbial stratification in low pH oxic and suboxic macroscopic growths along an acid mine drainage.</title>
        <authorList>
            <person name="Mendez-Garcia C."/>
            <person name="Mesa V."/>
            <person name="Sprenger R.R."/>
            <person name="Richter M."/>
            <person name="Diez M.S."/>
            <person name="Solano J."/>
            <person name="Bargiela R."/>
            <person name="Golyshina O.V."/>
            <person name="Manteca A."/>
            <person name="Ramos J.L."/>
            <person name="Gallego J.R."/>
            <person name="Llorente I."/>
            <person name="Martins Dos Santos V.A."/>
            <person name="Jensen O.N."/>
            <person name="Pelaez A.I."/>
            <person name="Sanchez J."/>
            <person name="Ferrer M."/>
        </authorList>
    </citation>
    <scope>NUCLEOTIDE SEQUENCE</scope>
</reference>